<evidence type="ECO:0000313" key="1">
    <source>
        <dbReference type="EMBL" id="KAI0041190.1"/>
    </source>
</evidence>
<reference evidence="1" key="1">
    <citation type="submission" date="2021-02" db="EMBL/GenBank/DDBJ databases">
        <authorList>
            <consortium name="DOE Joint Genome Institute"/>
            <person name="Ahrendt S."/>
            <person name="Looney B.P."/>
            <person name="Miyauchi S."/>
            <person name="Morin E."/>
            <person name="Drula E."/>
            <person name="Courty P.E."/>
            <person name="Chicoki N."/>
            <person name="Fauchery L."/>
            <person name="Kohler A."/>
            <person name="Kuo A."/>
            <person name="Labutti K."/>
            <person name="Pangilinan J."/>
            <person name="Lipzen A."/>
            <person name="Riley R."/>
            <person name="Andreopoulos W."/>
            <person name="He G."/>
            <person name="Johnson J."/>
            <person name="Barry K.W."/>
            <person name="Grigoriev I.V."/>
            <person name="Nagy L."/>
            <person name="Hibbett D."/>
            <person name="Henrissat B."/>
            <person name="Matheny P.B."/>
            <person name="Labbe J."/>
            <person name="Martin F."/>
        </authorList>
    </citation>
    <scope>NUCLEOTIDE SEQUENCE</scope>
    <source>
        <strain evidence="1">FP105234-sp</strain>
    </source>
</reference>
<gene>
    <name evidence="1" type="ORF">FA95DRAFT_1565602</name>
</gene>
<organism evidence="1 2">
    <name type="scientific">Auriscalpium vulgare</name>
    <dbReference type="NCBI Taxonomy" id="40419"/>
    <lineage>
        <taxon>Eukaryota</taxon>
        <taxon>Fungi</taxon>
        <taxon>Dikarya</taxon>
        <taxon>Basidiomycota</taxon>
        <taxon>Agaricomycotina</taxon>
        <taxon>Agaricomycetes</taxon>
        <taxon>Russulales</taxon>
        <taxon>Auriscalpiaceae</taxon>
        <taxon>Auriscalpium</taxon>
    </lineage>
</organism>
<comment type="caution">
    <text evidence="1">The sequence shown here is derived from an EMBL/GenBank/DDBJ whole genome shotgun (WGS) entry which is preliminary data.</text>
</comment>
<dbReference type="EMBL" id="MU276138">
    <property type="protein sequence ID" value="KAI0041190.1"/>
    <property type="molecule type" value="Genomic_DNA"/>
</dbReference>
<proteinExistence type="predicted"/>
<feature type="non-terminal residue" evidence="1">
    <location>
        <position position="429"/>
    </location>
</feature>
<evidence type="ECO:0000313" key="2">
    <source>
        <dbReference type="Proteomes" id="UP000814033"/>
    </source>
</evidence>
<keyword evidence="1" id="KW-0808">Transferase</keyword>
<protein>
    <submittedName>
        <fullName evidence="1">Acetate kinase</fullName>
    </submittedName>
</protein>
<accession>A0ACB8RC92</accession>
<keyword evidence="1" id="KW-0418">Kinase</keyword>
<name>A0ACB8RC92_9AGAM</name>
<dbReference type="Proteomes" id="UP000814033">
    <property type="component" value="Unassembled WGS sequence"/>
</dbReference>
<sequence length="429" mass="46816">MAAAPASRTGLILAVNAGSSSLKVSLYRLSSETESPVNLLLTSSISSISTPNPTFSFSTESHPTGKNVKDAETADIKDHASAFAYFLDYLEREANIDREQIVHVCHRIVHGGDYYKPVIITDDTYHHIERLTDLAPLHNGPALSVIEACLESLKHANAIAYFDTAFHHHIPKHIWSYAIDPKIAQDKGLRKYGFHGLSYAFILRTVSQYLKKDEAQTNLIVLHLGSGASVCAIRGGTSLDTSMGLTPVEGLPGATRSGAIDPTLIFHYTHRAGHITHEKTGARNVDITEAETILNKKSGWRALVGTTDFAEVTRQRATNPNAELAFNIFTDRLISFVGAYFTKLGGQVDALVFSGGIGERSVELRREVVERTTCLGFKLDDGKNEAVAGEEGEVVQIGGGEGEKGRKVLVCRTDEQFEMARSCALEEKF</sequence>
<reference evidence="1" key="2">
    <citation type="journal article" date="2022" name="New Phytol.">
        <title>Evolutionary transition to the ectomycorrhizal habit in the genomes of a hyperdiverse lineage of mushroom-forming fungi.</title>
        <authorList>
            <person name="Looney B."/>
            <person name="Miyauchi S."/>
            <person name="Morin E."/>
            <person name="Drula E."/>
            <person name="Courty P.E."/>
            <person name="Kohler A."/>
            <person name="Kuo A."/>
            <person name="LaButti K."/>
            <person name="Pangilinan J."/>
            <person name="Lipzen A."/>
            <person name="Riley R."/>
            <person name="Andreopoulos W."/>
            <person name="He G."/>
            <person name="Johnson J."/>
            <person name="Nolan M."/>
            <person name="Tritt A."/>
            <person name="Barry K.W."/>
            <person name="Grigoriev I.V."/>
            <person name="Nagy L.G."/>
            <person name="Hibbett D."/>
            <person name="Henrissat B."/>
            <person name="Matheny P.B."/>
            <person name="Labbe J."/>
            <person name="Martin F.M."/>
        </authorList>
    </citation>
    <scope>NUCLEOTIDE SEQUENCE</scope>
    <source>
        <strain evidence="1">FP105234-sp</strain>
    </source>
</reference>
<keyword evidence="2" id="KW-1185">Reference proteome</keyword>